<dbReference type="Proteomes" id="UP000037035">
    <property type="component" value="Unassembled WGS sequence"/>
</dbReference>
<gene>
    <name evidence="6" type="ORF">VP01_1133g3</name>
</gene>
<dbReference type="InterPro" id="IPR001789">
    <property type="entry name" value="Sig_transdc_resp-reg_receiver"/>
</dbReference>
<dbReference type="SUPFAM" id="SSF52172">
    <property type="entry name" value="CheY-like"/>
    <property type="match status" value="1"/>
</dbReference>
<dbReference type="InterPro" id="IPR011006">
    <property type="entry name" value="CheY-like_superfamily"/>
</dbReference>
<evidence type="ECO:0000313" key="6">
    <source>
        <dbReference type="EMBL" id="KNZ63516.1"/>
    </source>
</evidence>
<dbReference type="OrthoDB" id="60033at2759"/>
<evidence type="ECO:0000313" key="7">
    <source>
        <dbReference type="Proteomes" id="UP000037035"/>
    </source>
</evidence>
<dbReference type="Gene3D" id="3.40.50.2300">
    <property type="match status" value="2"/>
</dbReference>
<dbReference type="PANTHER" id="PTHR45339:SF1">
    <property type="entry name" value="HYBRID SIGNAL TRANSDUCTION HISTIDINE KINASE J"/>
    <property type="match status" value="1"/>
</dbReference>
<dbReference type="STRING" id="27349.A0A0L6VS33"/>
<feature type="domain" description="Response regulatory" evidence="5">
    <location>
        <begin position="1"/>
        <end position="132"/>
    </location>
</feature>
<dbReference type="VEuPathDB" id="FungiDB:VP01_1133g3"/>
<accession>A0A0L6VS33</accession>
<dbReference type="EMBL" id="LAVV01001488">
    <property type="protein sequence ID" value="KNZ63516.1"/>
    <property type="molecule type" value="Genomic_DNA"/>
</dbReference>
<reference evidence="6 7" key="1">
    <citation type="submission" date="2015-08" db="EMBL/GenBank/DDBJ databases">
        <title>Next Generation Sequencing and Analysis of the Genome of Puccinia sorghi L Schw, the Causal Agent of Maize Common Rust.</title>
        <authorList>
            <person name="Rochi L."/>
            <person name="Burguener G."/>
            <person name="Darino M."/>
            <person name="Turjanski A."/>
            <person name="Kreff E."/>
            <person name="Dieguez M.J."/>
            <person name="Sacco F."/>
        </authorList>
    </citation>
    <scope>NUCLEOTIDE SEQUENCE [LARGE SCALE GENOMIC DNA]</scope>
    <source>
        <strain evidence="6 7">RO10H11247</strain>
    </source>
</reference>
<proteinExistence type="predicted"/>
<dbReference type="PROSITE" id="PS50110">
    <property type="entry name" value="RESPONSE_REGULATORY"/>
    <property type="match status" value="1"/>
</dbReference>
<evidence type="ECO:0000256" key="3">
    <source>
        <dbReference type="PROSITE-ProRule" id="PRU00169"/>
    </source>
</evidence>
<keyword evidence="4" id="KW-0812">Transmembrane</keyword>
<evidence type="ECO:0000256" key="4">
    <source>
        <dbReference type="SAM" id="Phobius"/>
    </source>
</evidence>
<name>A0A0L6VS33_9BASI</name>
<sequence>MSGHSVSLTVHGQEAIELFERDPSKFDLILMDLQLSIYGFFCEVVARILTRHNLFRRITNRMPICDGIEATRKIREFERSSFRPSRESVDDEVNLRIPIIAVSASLHERQREDIMDAGMDGWILKPLDCFTG</sequence>
<dbReference type="CDD" id="cd17546">
    <property type="entry name" value="REC_hyHK_CKI1_RcsC-like"/>
    <property type="match status" value="1"/>
</dbReference>
<feature type="transmembrane region" description="Helical" evidence="4">
    <location>
        <begin position="28"/>
        <end position="49"/>
    </location>
</feature>
<keyword evidence="1 3" id="KW-0597">Phosphoprotein</keyword>
<dbReference type="GO" id="GO:0000160">
    <property type="term" value="P:phosphorelay signal transduction system"/>
    <property type="evidence" value="ECO:0007669"/>
    <property type="project" value="UniProtKB-KW"/>
</dbReference>
<keyword evidence="4" id="KW-0472">Membrane</keyword>
<keyword evidence="2" id="KW-0902">Two-component regulatory system</keyword>
<comment type="caution">
    <text evidence="6">The sequence shown here is derived from an EMBL/GenBank/DDBJ whole genome shotgun (WGS) entry which is preliminary data.</text>
</comment>
<evidence type="ECO:0000256" key="1">
    <source>
        <dbReference type="ARBA" id="ARBA00022553"/>
    </source>
</evidence>
<keyword evidence="7" id="KW-1185">Reference proteome</keyword>
<keyword evidence="4" id="KW-1133">Transmembrane helix</keyword>
<dbReference type="PANTHER" id="PTHR45339">
    <property type="entry name" value="HYBRID SIGNAL TRANSDUCTION HISTIDINE KINASE J"/>
    <property type="match status" value="1"/>
</dbReference>
<feature type="modified residue" description="4-aspartylphosphate" evidence="3">
    <location>
        <position position="32"/>
    </location>
</feature>
<evidence type="ECO:0000256" key="2">
    <source>
        <dbReference type="ARBA" id="ARBA00023012"/>
    </source>
</evidence>
<dbReference type="AlphaFoldDB" id="A0A0L6VS33"/>
<protein>
    <recommendedName>
        <fullName evidence="5">Response regulatory domain-containing protein</fullName>
    </recommendedName>
</protein>
<organism evidence="6 7">
    <name type="scientific">Puccinia sorghi</name>
    <dbReference type="NCBI Taxonomy" id="27349"/>
    <lineage>
        <taxon>Eukaryota</taxon>
        <taxon>Fungi</taxon>
        <taxon>Dikarya</taxon>
        <taxon>Basidiomycota</taxon>
        <taxon>Pucciniomycotina</taxon>
        <taxon>Pucciniomycetes</taxon>
        <taxon>Pucciniales</taxon>
        <taxon>Pucciniaceae</taxon>
        <taxon>Puccinia</taxon>
    </lineage>
</organism>
<evidence type="ECO:0000259" key="5">
    <source>
        <dbReference type="PROSITE" id="PS50110"/>
    </source>
</evidence>